<dbReference type="Gene3D" id="1.10.8.10">
    <property type="entry name" value="DNA helicase RuvA subunit, C-terminal domain"/>
    <property type="match status" value="1"/>
</dbReference>
<evidence type="ECO:0000256" key="5">
    <source>
        <dbReference type="ARBA" id="ARBA00023204"/>
    </source>
</evidence>
<keyword evidence="2 6" id="KW-0227">DNA damage</keyword>
<dbReference type="InterPro" id="IPR003583">
    <property type="entry name" value="Hlx-hairpin-Hlx_DNA-bd_motif"/>
</dbReference>
<dbReference type="InterPro" id="IPR012340">
    <property type="entry name" value="NA-bd_OB-fold"/>
</dbReference>
<dbReference type="GO" id="GO:0009378">
    <property type="term" value="F:four-way junction helicase activity"/>
    <property type="evidence" value="ECO:0007669"/>
    <property type="project" value="InterPro"/>
</dbReference>
<dbReference type="SMART" id="SM00278">
    <property type="entry name" value="HhH1"/>
    <property type="match status" value="2"/>
</dbReference>
<dbReference type="HOGENOM" id="CLU_087936_3_0_10"/>
<dbReference type="InterPro" id="IPR013849">
    <property type="entry name" value="DNA_helicase_Holl-junc_RuvA_I"/>
</dbReference>
<dbReference type="Pfam" id="PF07499">
    <property type="entry name" value="RuvA_C"/>
    <property type="match status" value="1"/>
</dbReference>
<accession>A0A060RCA9</accession>
<feature type="domain" description="Helix-hairpin-helix DNA-binding motif class 1" evidence="7">
    <location>
        <begin position="73"/>
        <end position="92"/>
    </location>
</feature>
<evidence type="ECO:0000256" key="4">
    <source>
        <dbReference type="ARBA" id="ARBA00023172"/>
    </source>
</evidence>
<keyword evidence="8" id="KW-0378">Hydrolase</keyword>
<dbReference type="GO" id="GO:0009379">
    <property type="term" value="C:Holliday junction helicase complex"/>
    <property type="evidence" value="ECO:0007669"/>
    <property type="project" value="InterPro"/>
</dbReference>
<dbReference type="Gene3D" id="1.10.150.20">
    <property type="entry name" value="5' to 3' exonuclease, C-terminal subdomain"/>
    <property type="match status" value="1"/>
</dbReference>
<dbReference type="Gene3D" id="2.40.50.140">
    <property type="entry name" value="Nucleic acid-binding proteins"/>
    <property type="match status" value="1"/>
</dbReference>
<evidence type="ECO:0000256" key="3">
    <source>
        <dbReference type="ARBA" id="ARBA00023125"/>
    </source>
</evidence>
<keyword evidence="8" id="KW-0547">Nucleotide-binding</keyword>
<dbReference type="GO" id="GO:0005737">
    <property type="term" value="C:cytoplasm"/>
    <property type="evidence" value="ECO:0007669"/>
    <property type="project" value="UniProtKB-SubCell"/>
</dbReference>
<dbReference type="NCBIfam" id="TIGR00084">
    <property type="entry name" value="ruvA"/>
    <property type="match status" value="1"/>
</dbReference>
<dbReference type="SUPFAM" id="SSF46929">
    <property type="entry name" value="DNA helicase RuvA subunit, C-terminal domain"/>
    <property type="match status" value="1"/>
</dbReference>
<dbReference type="eggNOG" id="COG0632">
    <property type="taxonomic scope" value="Bacteria"/>
</dbReference>
<proteinExistence type="inferred from homology"/>
<comment type="domain">
    <text evidence="6">Has three domains with a flexible linker between the domains II and III and assumes an 'L' shape. Domain III is highly mobile and contacts RuvB.</text>
</comment>
<dbReference type="GO" id="GO:0006281">
    <property type="term" value="P:DNA repair"/>
    <property type="evidence" value="ECO:0007669"/>
    <property type="project" value="UniProtKB-UniRule"/>
</dbReference>
<dbReference type="OrthoDB" id="5293449at2"/>
<comment type="similarity">
    <text evidence="6">Belongs to the RuvA family.</text>
</comment>
<dbReference type="InterPro" id="IPR011114">
    <property type="entry name" value="RuvA_C"/>
</dbReference>
<evidence type="ECO:0000313" key="8">
    <source>
        <dbReference type="EMBL" id="CDN31039.1"/>
    </source>
</evidence>
<keyword evidence="3 6" id="KW-0238">DNA-binding</keyword>
<dbReference type="GO" id="GO:0005524">
    <property type="term" value="F:ATP binding"/>
    <property type="evidence" value="ECO:0007669"/>
    <property type="project" value="InterPro"/>
</dbReference>
<feature type="region of interest" description="Domain III" evidence="6">
    <location>
        <begin position="149"/>
        <end position="198"/>
    </location>
</feature>
<gene>
    <name evidence="6" type="primary">ruvA</name>
    <name evidence="8" type="ORF">BN938_0940</name>
</gene>
<reference evidence="8 9" key="1">
    <citation type="journal article" date="2015" name="Genome Announc.">
        <title>Complete Genome Sequence of the Novel Leech Symbiont Mucinivorans hirudinis M3T.</title>
        <authorList>
            <person name="Nelson M.C."/>
            <person name="Bomar L."/>
            <person name="Graf J."/>
        </authorList>
    </citation>
    <scope>NUCLEOTIDE SEQUENCE [LARGE SCALE GENOMIC DNA]</scope>
    <source>
        <strain evidence="9">M3</strain>
    </source>
</reference>
<evidence type="ECO:0000256" key="2">
    <source>
        <dbReference type="ARBA" id="ARBA00022763"/>
    </source>
</evidence>
<dbReference type="GO" id="GO:0000400">
    <property type="term" value="F:four-way junction DNA binding"/>
    <property type="evidence" value="ECO:0007669"/>
    <property type="project" value="UniProtKB-UniRule"/>
</dbReference>
<keyword evidence="1 6" id="KW-0963">Cytoplasm</keyword>
<dbReference type="InterPro" id="IPR036267">
    <property type="entry name" value="RuvA_C_sf"/>
</dbReference>
<dbReference type="Pfam" id="PF01330">
    <property type="entry name" value="RuvA_N"/>
    <property type="match status" value="1"/>
</dbReference>
<comment type="subcellular location">
    <subcellularLocation>
        <location evidence="6">Cytoplasm</location>
    </subcellularLocation>
</comment>
<dbReference type="SUPFAM" id="SSF47781">
    <property type="entry name" value="RuvA domain 2-like"/>
    <property type="match status" value="1"/>
</dbReference>
<dbReference type="Pfam" id="PF14520">
    <property type="entry name" value="HHH_5"/>
    <property type="match status" value="1"/>
</dbReference>
<dbReference type="InterPro" id="IPR000085">
    <property type="entry name" value="RuvA"/>
</dbReference>
<evidence type="ECO:0000256" key="1">
    <source>
        <dbReference type="ARBA" id="ARBA00022490"/>
    </source>
</evidence>
<comment type="subunit">
    <text evidence="6">Homotetramer. Forms an RuvA(8)-RuvB(12)-Holliday junction (HJ) complex. HJ DNA is sandwiched between 2 RuvA tetramers; dsDNA enters through RuvA and exits via RuvB. An RuvB hexamer assembles on each DNA strand where it exits the tetramer. Each RuvB hexamer is contacted by two RuvA subunits (via domain III) on 2 adjacent RuvB subunits; this complex drives branch migration. In the full resolvosome a probable DNA-RuvA(4)-RuvB(12)-RuvC(2) complex forms which resolves the HJ.</text>
</comment>
<dbReference type="SUPFAM" id="SSF50249">
    <property type="entry name" value="Nucleic acid-binding proteins"/>
    <property type="match status" value="1"/>
</dbReference>
<feature type="domain" description="Helix-hairpin-helix DNA-binding motif class 1" evidence="7">
    <location>
        <begin position="108"/>
        <end position="127"/>
    </location>
</feature>
<organism evidence="8 9">
    <name type="scientific">Mucinivorans hirudinis</name>
    <dbReference type="NCBI Taxonomy" id="1433126"/>
    <lineage>
        <taxon>Bacteria</taxon>
        <taxon>Pseudomonadati</taxon>
        <taxon>Bacteroidota</taxon>
        <taxon>Bacteroidia</taxon>
        <taxon>Bacteroidales</taxon>
        <taxon>Rikenellaceae</taxon>
        <taxon>Mucinivorans</taxon>
    </lineage>
</organism>
<sequence>MYDYIKGTLVSLTPTNAVVETCGVGYFLNISLQTFSEIEGASDVKLFVHQYIVQNDAPLFYGFATTAEREMFRLLISVSGIGANTARVMLSSFSTAELAVALATGNVAAIKSVKGIGVKTAERAIVELKGKVVNFSAEEPTNQQFVPADKSTSISEATEALLVLGFAKANVEKVCRAIFSEKPSASSEEIIRTALGRL</sequence>
<feature type="region of interest" description="Domain I" evidence="6">
    <location>
        <begin position="1"/>
        <end position="64"/>
    </location>
</feature>
<dbReference type="GO" id="GO:0006310">
    <property type="term" value="P:DNA recombination"/>
    <property type="evidence" value="ECO:0007669"/>
    <property type="project" value="UniProtKB-UniRule"/>
</dbReference>
<dbReference type="Proteomes" id="UP000027616">
    <property type="component" value="Chromosome I"/>
</dbReference>
<dbReference type="InterPro" id="IPR010994">
    <property type="entry name" value="RuvA_2-like"/>
</dbReference>
<name>A0A060RCA9_9BACT</name>
<dbReference type="STRING" id="1433126.BN938_0940"/>
<protein>
    <recommendedName>
        <fullName evidence="6">Holliday junction branch migration complex subunit RuvA</fullName>
    </recommendedName>
</protein>
<keyword evidence="5 6" id="KW-0234">DNA repair</keyword>
<dbReference type="GO" id="GO:0048476">
    <property type="term" value="C:Holliday junction resolvase complex"/>
    <property type="evidence" value="ECO:0007669"/>
    <property type="project" value="UniProtKB-UniRule"/>
</dbReference>
<dbReference type="AlphaFoldDB" id="A0A060RCA9"/>
<keyword evidence="4 6" id="KW-0233">DNA recombination</keyword>
<evidence type="ECO:0000256" key="6">
    <source>
        <dbReference type="HAMAP-Rule" id="MF_00031"/>
    </source>
</evidence>
<dbReference type="EMBL" id="HG934468">
    <property type="protein sequence ID" value="CDN31039.1"/>
    <property type="molecule type" value="Genomic_DNA"/>
</dbReference>
<keyword evidence="9" id="KW-1185">Reference proteome</keyword>
<dbReference type="HAMAP" id="MF_00031">
    <property type="entry name" value="DNA_HJ_migration_RuvA"/>
    <property type="match status" value="1"/>
</dbReference>
<comment type="function">
    <text evidence="6">The RuvA-RuvB-RuvC complex processes Holliday junction (HJ) DNA during genetic recombination and DNA repair, while the RuvA-RuvB complex plays an important role in the rescue of blocked DNA replication forks via replication fork reversal (RFR). RuvA specifically binds to HJ cruciform DNA, conferring on it an open structure. The RuvB hexamer acts as an ATP-dependent pump, pulling dsDNA into and through the RuvAB complex. HJ branch migration allows RuvC to scan DNA until it finds its consensus sequence, where it cleaves and resolves the cruciform DNA.</text>
</comment>
<keyword evidence="8" id="KW-0067">ATP-binding</keyword>
<comment type="caution">
    <text evidence="6">Lacks conserved residue(s) required for the propagation of feature annotation.</text>
</comment>
<evidence type="ECO:0000259" key="7">
    <source>
        <dbReference type="SMART" id="SM00278"/>
    </source>
</evidence>
<dbReference type="PATRIC" id="fig|1433126.3.peg.938"/>
<keyword evidence="8" id="KW-0347">Helicase</keyword>
<evidence type="ECO:0000313" key="9">
    <source>
        <dbReference type="Proteomes" id="UP000027616"/>
    </source>
</evidence>
<dbReference type="CDD" id="cd14332">
    <property type="entry name" value="UBA_RuvA_C"/>
    <property type="match status" value="1"/>
</dbReference>
<dbReference type="KEGG" id="rbc:BN938_0940"/>